<evidence type="ECO:0000259" key="1">
    <source>
        <dbReference type="Pfam" id="PF12867"/>
    </source>
</evidence>
<dbReference type="SUPFAM" id="SSF109854">
    <property type="entry name" value="DinB/YfiT-like putative metalloenzymes"/>
    <property type="match status" value="1"/>
</dbReference>
<dbReference type="Proteomes" id="UP000184612">
    <property type="component" value="Unassembled WGS sequence"/>
</dbReference>
<name>A0A1M7YHT3_9FIRM</name>
<feature type="domain" description="DinB-like" evidence="1">
    <location>
        <begin position="51"/>
        <end position="168"/>
    </location>
</feature>
<dbReference type="EMBL" id="FRFD01000010">
    <property type="protein sequence ID" value="SHO52078.1"/>
    <property type="molecule type" value="Genomic_DNA"/>
</dbReference>
<organism evidence="2 3">
    <name type="scientific">Anaerocolumna xylanovorans DSM 12503</name>
    <dbReference type="NCBI Taxonomy" id="1121345"/>
    <lineage>
        <taxon>Bacteria</taxon>
        <taxon>Bacillati</taxon>
        <taxon>Bacillota</taxon>
        <taxon>Clostridia</taxon>
        <taxon>Lachnospirales</taxon>
        <taxon>Lachnospiraceae</taxon>
        <taxon>Anaerocolumna</taxon>
    </lineage>
</organism>
<proteinExistence type="predicted"/>
<dbReference type="InterPro" id="IPR034660">
    <property type="entry name" value="DinB/YfiT-like"/>
</dbReference>
<evidence type="ECO:0000313" key="2">
    <source>
        <dbReference type="EMBL" id="SHO52078.1"/>
    </source>
</evidence>
<dbReference type="Gene3D" id="1.20.120.450">
    <property type="entry name" value="dinb family like domain"/>
    <property type="match status" value="1"/>
</dbReference>
<dbReference type="Pfam" id="PF12867">
    <property type="entry name" value="DinB_2"/>
    <property type="match status" value="1"/>
</dbReference>
<evidence type="ECO:0000313" key="3">
    <source>
        <dbReference type="Proteomes" id="UP000184612"/>
    </source>
</evidence>
<gene>
    <name evidence="2" type="ORF">SAMN02745217_03495</name>
</gene>
<protein>
    <submittedName>
        <fullName evidence="2">DinB superfamily protein</fullName>
    </submittedName>
</protein>
<dbReference type="OrthoDB" id="9778466at2"/>
<sequence>MFQPGTDWNPKQAQLKELIAKPEKYEDAKKICLELHSMVHSSEVTSGLQPTLMDEVWEGLTEKAFITMPTAKDVTVAWNIWHVTRIEDITANILIHEGEQVLNGQWLERLGVNVKDTGNAMTDDEILSLSRNLDMTELKNYRDAVGLRTKQIINGLTAPDLKKKIRKESIARILEEGGVTEQEGSIWLLDFWGKKNVAGILLMPITRHQSGHLNDCLKLKKRLQK</sequence>
<keyword evidence="3" id="KW-1185">Reference proteome</keyword>
<accession>A0A1M7YHT3</accession>
<dbReference type="AlphaFoldDB" id="A0A1M7YHT3"/>
<dbReference type="STRING" id="1121345.SAMN02745217_03495"/>
<dbReference type="InterPro" id="IPR024775">
    <property type="entry name" value="DinB-like"/>
</dbReference>
<reference evidence="2 3" key="1">
    <citation type="submission" date="2016-12" db="EMBL/GenBank/DDBJ databases">
        <authorList>
            <person name="Song W.-J."/>
            <person name="Kurnit D.M."/>
        </authorList>
    </citation>
    <scope>NUCLEOTIDE SEQUENCE [LARGE SCALE GENOMIC DNA]</scope>
    <source>
        <strain evidence="2 3">DSM 12503</strain>
    </source>
</reference>